<dbReference type="PANTHER" id="PTHR30349:SF77">
    <property type="entry name" value="TYROSINE RECOMBINASE XERC"/>
    <property type="match status" value="1"/>
</dbReference>
<reference evidence="13 14" key="1">
    <citation type="submission" date="2019-08" db="EMBL/GenBank/DDBJ databases">
        <title>Amphibian skin-associated Pigmentiphaga: genome sequence and occurrence across geography and hosts.</title>
        <authorList>
            <person name="Bletz M.C."/>
            <person name="Bunk B."/>
            <person name="Sproeer C."/>
            <person name="Biwer P."/>
            <person name="Reiter S."/>
            <person name="Rabemananjara F.C.E."/>
            <person name="Schulz S."/>
            <person name="Overmann J."/>
            <person name="Vences M."/>
        </authorList>
    </citation>
    <scope>NUCLEOTIDE SEQUENCE [LARGE SCALE GENOMIC DNA]</scope>
    <source>
        <strain evidence="13 14">Mada1488</strain>
    </source>
</reference>
<feature type="compositionally biased region" description="Basic and acidic residues" evidence="10">
    <location>
        <begin position="373"/>
        <end position="388"/>
    </location>
</feature>
<evidence type="ECO:0000256" key="1">
    <source>
        <dbReference type="ARBA" id="ARBA00004496"/>
    </source>
</evidence>
<evidence type="ECO:0000256" key="6">
    <source>
        <dbReference type="ARBA" id="ARBA00023125"/>
    </source>
</evidence>
<keyword evidence="8" id="KW-0131">Cell cycle</keyword>
<keyword evidence="14" id="KW-1185">Reference proteome</keyword>
<evidence type="ECO:0000259" key="12">
    <source>
        <dbReference type="PROSITE" id="PS51900"/>
    </source>
</evidence>
<dbReference type="InterPro" id="IPR011010">
    <property type="entry name" value="DNA_brk_join_enz"/>
</dbReference>
<dbReference type="PROSITE" id="PS51898">
    <property type="entry name" value="TYR_RECOMBINASE"/>
    <property type="match status" value="1"/>
</dbReference>
<evidence type="ECO:0000256" key="4">
    <source>
        <dbReference type="ARBA" id="ARBA00022829"/>
    </source>
</evidence>
<name>A0A5C0AXC9_9BURK</name>
<keyword evidence="3" id="KW-0132">Cell division</keyword>
<keyword evidence="4" id="KW-0159">Chromosome partition</keyword>
<organism evidence="13 14">
    <name type="scientific">Pigmentiphaga aceris</name>
    <dbReference type="NCBI Taxonomy" id="1940612"/>
    <lineage>
        <taxon>Bacteria</taxon>
        <taxon>Pseudomonadati</taxon>
        <taxon>Pseudomonadota</taxon>
        <taxon>Betaproteobacteria</taxon>
        <taxon>Burkholderiales</taxon>
        <taxon>Alcaligenaceae</taxon>
        <taxon>Pigmentiphaga</taxon>
    </lineage>
</organism>
<dbReference type="InterPro" id="IPR002104">
    <property type="entry name" value="Integrase_catalytic"/>
</dbReference>
<dbReference type="GO" id="GO:0003677">
    <property type="term" value="F:DNA binding"/>
    <property type="evidence" value="ECO:0007669"/>
    <property type="project" value="UniProtKB-UniRule"/>
</dbReference>
<evidence type="ECO:0000256" key="8">
    <source>
        <dbReference type="ARBA" id="ARBA00023306"/>
    </source>
</evidence>
<protein>
    <submittedName>
        <fullName evidence="13">Site-specific integrase</fullName>
    </submittedName>
</protein>
<dbReference type="GO" id="GO:0015074">
    <property type="term" value="P:DNA integration"/>
    <property type="evidence" value="ECO:0007669"/>
    <property type="project" value="UniProtKB-KW"/>
</dbReference>
<sequence length="404" mass="44740">MTLVIADATPHLAPIETTVLPRALDGSQGANRAVGTRAQISATNDPDAIKAWLARFVDSPTTFSSYRKEAERLLWWSVLECGKPLSGLNHEDLLAYQNFLRDPQPAARWCMPNGRKFGRLDAGWRPFSGPLSASSQRQAIVILNTLFSWLVNAGYLAGNPLSLSRQRRRRAEPRIVRYLDDASWQVVKDSIASAPPDDLRAVRVRWLFSLLYICGLRVSEVAANDMGGFFSRVDRTGETRWWLEILGKGDKLRLVPATSELMQELARYRRQLGLSALPQLGETLPLLLPLGGEPRQMTRAALHAVIKQVFADAADSLLARNPAAVVQAGRIRAASAHWLRHTAGSAMASGDMDLRHVRDNLGHESIATTSRYLHAEDDHRHAETERGHRLSWPDTSAGPVSTDA</sequence>
<dbReference type="InterPro" id="IPR010998">
    <property type="entry name" value="Integrase_recombinase_N"/>
</dbReference>
<dbReference type="GO" id="GO:0051301">
    <property type="term" value="P:cell division"/>
    <property type="evidence" value="ECO:0007669"/>
    <property type="project" value="UniProtKB-KW"/>
</dbReference>
<dbReference type="InterPro" id="IPR013762">
    <property type="entry name" value="Integrase-like_cat_sf"/>
</dbReference>
<evidence type="ECO:0000256" key="5">
    <source>
        <dbReference type="ARBA" id="ARBA00022908"/>
    </source>
</evidence>
<dbReference type="InterPro" id="IPR044068">
    <property type="entry name" value="CB"/>
</dbReference>
<dbReference type="GO" id="GO:0005737">
    <property type="term" value="C:cytoplasm"/>
    <property type="evidence" value="ECO:0007669"/>
    <property type="project" value="UniProtKB-SubCell"/>
</dbReference>
<proteinExistence type="predicted"/>
<keyword evidence="7" id="KW-0233">DNA recombination</keyword>
<dbReference type="PANTHER" id="PTHR30349">
    <property type="entry name" value="PHAGE INTEGRASE-RELATED"/>
    <property type="match status" value="1"/>
</dbReference>
<dbReference type="RefSeq" id="WP_148815738.1">
    <property type="nucleotide sequence ID" value="NZ_CP043046.1"/>
</dbReference>
<evidence type="ECO:0000256" key="2">
    <source>
        <dbReference type="ARBA" id="ARBA00022490"/>
    </source>
</evidence>
<gene>
    <name evidence="13" type="ORF">FXN63_13790</name>
</gene>
<dbReference type="PROSITE" id="PS51900">
    <property type="entry name" value="CB"/>
    <property type="match status" value="1"/>
</dbReference>
<evidence type="ECO:0000256" key="3">
    <source>
        <dbReference type="ARBA" id="ARBA00022618"/>
    </source>
</evidence>
<feature type="domain" description="Tyr recombinase" evidence="11">
    <location>
        <begin position="174"/>
        <end position="386"/>
    </location>
</feature>
<dbReference type="AlphaFoldDB" id="A0A5C0AXC9"/>
<dbReference type="Pfam" id="PF00589">
    <property type="entry name" value="Phage_integrase"/>
    <property type="match status" value="1"/>
</dbReference>
<evidence type="ECO:0000256" key="7">
    <source>
        <dbReference type="ARBA" id="ARBA00023172"/>
    </source>
</evidence>
<dbReference type="CDD" id="cd00397">
    <property type="entry name" value="DNA_BRE_C"/>
    <property type="match status" value="1"/>
</dbReference>
<dbReference type="Proteomes" id="UP000325161">
    <property type="component" value="Chromosome"/>
</dbReference>
<dbReference type="OrthoDB" id="8610787at2"/>
<dbReference type="Gene3D" id="1.10.150.130">
    <property type="match status" value="1"/>
</dbReference>
<dbReference type="EMBL" id="CP043046">
    <property type="protein sequence ID" value="QEI06785.1"/>
    <property type="molecule type" value="Genomic_DNA"/>
</dbReference>
<keyword evidence="6 9" id="KW-0238">DNA-binding</keyword>
<dbReference type="SUPFAM" id="SSF56349">
    <property type="entry name" value="DNA breaking-rejoining enzymes"/>
    <property type="match status" value="1"/>
</dbReference>
<evidence type="ECO:0000313" key="14">
    <source>
        <dbReference type="Proteomes" id="UP000325161"/>
    </source>
</evidence>
<dbReference type="InterPro" id="IPR050090">
    <property type="entry name" value="Tyrosine_recombinase_XerCD"/>
</dbReference>
<dbReference type="GO" id="GO:0006310">
    <property type="term" value="P:DNA recombination"/>
    <property type="evidence" value="ECO:0007669"/>
    <property type="project" value="UniProtKB-KW"/>
</dbReference>
<dbReference type="KEGG" id="pacr:FXN63_13790"/>
<keyword evidence="5" id="KW-0229">DNA integration</keyword>
<dbReference type="Gene3D" id="1.10.443.10">
    <property type="entry name" value="Intergrase catalytic core"/>
    <property type="match status" value="1"/>
</dbReference>
<dbReference type="GO" id="GO:0007059">
    <property type="term" value="P:chromosome segregation"/>
    <property type="evidence" value="ECO:0007669"/>
    <property type="project" value="UniProtKB-KW"/>
</dbReference>
<evidence type="ECO:0000256" key="9">
    <source>
        <dbReference type="PROSITE-ProRule" id="PRU01248"/>
    </source>
</evidence>
<accession>A0A5C0AXC9</accession>
<comment type="subcellular location">
    <subcellularLocation>
        <location evidence="1">Cytoplasm</location>
    </subcellularLocation>
</comment>
<evidence type="ECO:0000256" key="10">
    <source>
        <dbReference type="SAM" id="MobiDB-lite"/>
    </source>
</evidence>
<keyword evidence="2" id="KW-0963">Cytoplasm</keyword>
<feature type="region of interest" description="Disordered" evidence="10">
    <location>
        <begin position="368"/>
        <end position="404"/>
    </location>
</feature>
<evidence type="ECO:0000313" key="13">
    <source>
        <dbReference type="EMBL" id="QEI06785.1"/>
    </source>
</evidence>
<evidence type="ECO:0000259" key="11">
    <source>
        <dbReference type="PROSITE" id="PS51898"/>
    </source>
</evidence>
<feature type="domain" description="Core-binding (CB)" evidence="12">
    <location>
        <begin position="43"/>
        <end position="151"/>
    </location>
</feature>